<dbReference type="RefSeq" id="WP_345417437.1">
    <property type="nucleotide sequence ID" value="NZ_BAABGT010000032.1"/>
</dbReference>
<dbReference type="Proteomes" id="UP001501598">
    <property type="component" value="Unassembled WGS sequence"/>
</dbReference>
<reference evidence="3" key="1">
    <citation type="journal article" date="2019" name="Int. J. Syst. Evol. Microbiol.">
        <title>The Global Catalogue of Microorganisms (GCM) 10K type strain sequencing project: providing services to taxonomists for standard genome sequencing and annotation.</title>
        <authorList>
            <consortium name="The Broad Institute Genomics Platform"/>
            <consortium name="The Broad Institute Genome Sequencing Center for Infectious Disease"/>
            <person name="Wu L."/>
            <person name="Ma J."/>
        </authorList>
    </citation>
    <scope>NUCLEOTIDE SEQUENCE [LARGE SCALE GENOMIC DNA]</scope>
    <source>
        <strain evidence="3">JCM 17906</strain>
    </source>
</reference>
<dbReference type="CDD" id="cd06262">
    <property type="entry name" value="metallo-hydrolase-like_MBL-fold"/>
    <property type="match status" value="1"/>
</dbReference>
<evidence type="ECO:0000313" key="2">
    <source>
        <dbReference type="EMBL" id="GAA4546573.1"/>
    </source>
</evidence>
<evidence type="ECO:0000259" key="1">
    <source>
        <dbReference type="SMART" id="SM00849"/>
    </source>
</evidence>
<keyword evidence="3" id="KW-1185">Reference proteome</keyword>
<dbReference type="Gene3D" id="3.60.15.10">
    <property type="entry name" value="Ribonuclease Z/Hydroxyacylglutathione hydrolase-like"/>
    <property type="match status" value="1"/>
</dbReference>
<comment type="caution">
    <text evidence="2">The sequence shown here is derived from an EMBL/GenBank/DDBJ whole genome shotgun (WGS) entry which is preliminary data.</text>
</comment>
<sequence>MTTPGWTPEDYGAVTVLRAANGGGYPYGNSLLVRGTAATLLVDPSLALVGGGVPGADAVLVSHAHEDHLVGVAGLAAPVHVHEADAAAVRSSEVLLAGYGLPANAAAAFGETLAADFHVGSRPDAVGVPDGHVFDLGDRTATVVHLPGHTAGHSGLLVEPDGFFFVADIDLTSFGPFYGDVGSSLEGFERSIATCAGIEARWYGTYHQKGVVEGVAEFRGRLDAYRDVLVRRDAALVEFLSEPRTLADVVDHRFVYRPHVDEPYVPTVEARTAEQHLARLVHRGAVAETEPGRFRAVAG</sequence>
<accession>A0ABP8RRU0</accession>
<dbReference type="PANTHER" id="PTHR23131:SF0">
    <property type="entry name" value="ENDORIBONUCLEASE LACTB2"/>
    <property type="match status" value="1"/>
</dbReference>
<proteinExistence type="predicted"/>
<gene>
    <name evidence="2" type="ORF">GCM10023175_29060</name>
</gene>
<evidence type="ECO:0000313" key="3">
    <source>
        <dbReference type="Proteomes" id="UP001501598"/>
    </source>
</evidence>
<organism evidence="2 3">
    <name type="scientific">Pseudonocardia xishanensis</name>
    <dbReference type="NCBI Taxonomy" id="630995"/>
    <lineage>
        <taxon>Bacteria</taxon>
        <taxon>Bacillati</taxon>
        <taxon>Actinomycetota</taxon>
        <taxon>Actinomycetes</taxon>
        <taxon>Pseudonocardiales</taxon>
        <taxon>Pseudonocardiaceae</taxon>
        <taxon>Pseudonocardia</taxon>
    </lineage>
</organism>
<dbReference type="Pfam" id="PF00753">
    <property type="entry name" value="Lactamase_B"/>
    <property type="match status" value="1"/>
</dbReference>
<name>A0ABP8RRU0_9PSEU</name>
<dbReference type="SMART" id="SM00849">
    <property type="entry name" value="Lactamase_B"/>
    <property type="match status" value="1"/>
</dbReference>
<dbReference type="InterPro" id="IPR036866">
    <property type="entry name" value="RibonucZ/Hydroxyglut_hydro"/>
</dbReference>
<dbReference type="InterPro" id="IPR001279">
    <property type="entry name" value="Metallo-B-lactamas"/>
</dbReference>
<dbReference type="InterPro" id="IPR050662">
    <property type="entry name" value="Sec-metab_biosynth-thioest"/>
</dbReference>
<dbReference type="PANTHER" id="PTHR23131">
    <property type="entry name" value="ENDORIBONUCLEASE LACTB2"/>
    <property type="match status" value="1"/>
</dbReference>
<feature type="domain" description="Metallo-beta-lactamase" evidence="1">
    <location>
        <begin position="27"/>
        <end position="207"/>
    </location>
</feature>
<dbReference type="SUPFAM" id="SSF56281">
    <property type="entry name" value="Metallo-hydrolase/oxidoreductase"/>
    <property type="match status" value="1"/>
</dbReference>
<dbReference type="EMBL" id="BAABGT010000032">
    <property type="protein sequence ID" value="GAA4546573.1"/>
    <property type="molecule type" value="Genomic_DNA"/>
</dbReference>
<protein>
    <submittedName>
        <fullName evidence="2">MBL fold metallo-hydrolase</fullName>
    </submittedName>
</protein>